<gene>
    <name evidence="1" type="ORF">SAMN06265338_1156</name>
</gene>
<organism evidence="1 2">
    <name type="scientific">Rhodoblastus acidophilus</name>
    <name type="common">Rhodopseudomonas acidophila</name>
    <dbReference type="NCBI Taxonomy" id="1074"/>
    <lineage>
        <taxon>Bacteria</taxon>
        <taxon>Pseudomonadati</taxon>
        <taxon>Pseudomonadota</taxon>
        <taxon>Alphaproteobacteria</taxon>
        <taxon>Hyphomicrobiales</taxon>
        <taxon>Rhodoblastaceae</taxon>
        <taxon>Rhodoblastus</taxon>
    </lineage>
</organism>
<reference evidence="2" key="1">
    <citation type="submission" date="2017-06" db="EMBL/GenBank/DDBJ databases">
        <authorList>
            <person name="Varghese N."/>
            <person name="Submissions S."/>
        </authorList>
    </citation>
    <scope>NUCLEOTIDE SEQUENCE [LARGE SCALE GENOMIC DNA]</scope>
    <source>
        <strain evidence="2">DSM 137</strain>
    </source>
</reference>
<name>A0A212S7H3_RHOAC</name>
<evidence type="ECO:0000313" key="2">
    <source>
        <dbReference type="Proteomes" id="UP000198418"/>
    </source>
</evidence>
<dbReference type="EMBL" id="FYDG01000015">
    <property type="protein sequence ID" value="SNB81278.1"/>
    <property type="molecule type" value="Genomic_DNA"/>
</dbReference>
<dbReference type="OrthoDB" id="7784140at2"/>
<protein>
    <submittedName>
        <fullName evidence="1">Uncharacterized protein</fullName>
    </submittedName>
</protein>
<dbReference type="Proteomes" id="UP000198418">
    <property type="component" value="Unassembled WGS sequence"/>
</dbReference>
<proteinExistence type="predicted"/>
<dbReference type="RefSeq" id="WP_088522133.1">
    <property type="nucleotide sequence ID" value="NZ_FYDG01000015.1"/>
</dbReference>
<sequence>MAKRVIFTDAEIATPDDFTNIGVFARADAQTLAGGAVGYPNAWARFTISQTSAIQLSINPGALFQDDVFYTSTSAMPVNLQAYLPLVSNDQKWVALLVRGAHQTDLDNRMFETDVASGATVQQQTPVADELFVQIVVQDGLPSPTPLKPSIAASDCCLAFVLLTATGIAQIVSGEGWRLKTLFEVEGRVTVLEAEFSDIEQRTSTLETDIANIAGQLKSIPRIELMRQIQTNLCNLNVAVKLPAVARAYWEDLGLFDADWDTTNASWLARIWTGVRFPWASITNNQLSLLTAGDPLLTITNKLALPAWTEKTRISVEGADGYKDISQQVHSIVTAVENTVARTSVSYGPTINVCTNAAGFAAVAGTEVGQTFTANGQTYVNDGLSSGTGSSLGAGNIIHPDINFSAWNSDPTTANHRIYAVQELQIDSWTETYWSYVTNTYGVNGSIYGQTFLNSQATIATSVDLYFTRVDATGGDVHLFLCETTATGEPNWSAALANVTVPCGTLHTGWNKFPFTPTLLDPGKLYAWFTVTVGNHALATVNDNKYAQGSLFWSTDGKWAQGDPTNDFAFRLNAASFATTRTVVNFQPLALENGMTEIKLLYGGWAPGGTSLVWEILPVGSSTWSTLIPKGDTNPLVGLPPLCQLRATFVGTTDLMPAILLDTNARAWAGRMQGSMTAPSKQQAFGYSSSSVTVVTTVDNFDGNLHTFTNKLLLASGAIVTPSVTSTAVDPNKSTRVTFTSTFALGAPQTSAAVMPCATTSTVVKVPFVQDILMFAA</sequence>
<evidence type="ECO:0000313" key="1">
    <source>
        <dbReference type="EMBL" id="SNB81278.1"/>
    </source>
</evidence>
<keyword evidence="2" id="KW-1185">Reference proteome</keyword>
<dbReference type="AlphaFoldDB" id="A0A212S7H3"/>
<accession>A0A212S7H3</accession>